<comment type="caution">
    <text evidence="1">The sequence shown here is derived from an EMBL/GenBank/DDBJ whole genome shotgun (WGS) entry which is preliminary data.</text>
</comment>
<dbReference type="Proteomes" id="UP000033035">
    <property type="component" value="Unassembled WGS sequence"/>
</dbReference>
<reference evidence="1 2" key="1">
    <citation type="submission" date="2013-04" db="EMBL/GenBank/DDBJ databases">
        <title>The Genome Sequence of Parabacteroides gordonii DSM 23371.</title>
        <authorList>
            <consortium name="The Broad Institute Genomics Platform"/>
            <person name="Earl A."/>
            <person name="Ward D."/>
            <person name="Feldgarden M."/>
            <person name="Gevers D."/>
            <person name="Martens E."/>
            <person name="Sakamoto M."/>
            <person name="Benno Y."/>
            <person name="Suzuki N."/>
            <person name="Matsunaga N."/>
            <person name="Koshihara K."/>
            <person name="Seki M."/>
            <person name="Komiya H."/>
            <person name="Walker B."/>
            <person name="Young S."/>
            <person name="Zeng Q."/>
            <person name="Gargeya S."/>
            <person name="Fitzgerald M."/>
            <person name="Haas B."/>
            <person name="Abouelleil A."/>
            <person name="Allen A.W."/>
            <person name="Alvarado L."/>
            <person name="Arachchi H.M."/>
            <person name="Berlin A.M."/>
            <person name="Chapman S.B."/>
            <person name="Gainer-Dewar J."/>
            <person name="Goldberg J."/>
            <person name="Griggs A."/>
            <person name="Gujja S."/>
            <person name="Hansen M."/>
            <person name="Howarth C."/>
            <person name="Imamovic A."/>
            <person name="Ireland A."/>
            <person name="Larimer J."/>
            <person name="McCowan C."/>
            <person name="Murphy C."/>
            <person name="Pearson M."/>
            <person name="Poon T.W."/>
            <person name="Priest M."/>
            <person name="Roberts A."/>
            <person name="Saif S."/>
            <person name="Shea T."/>
            <person name="Sisk P."/>
            <person name="Sykes S."/>
            <person name="Wortman J."/>
            <person name="Nusbaum C."/>
            <person name="Birren B."/>
        </authorList>
    </citation>
    <scope>NUCLEOTIDE SEQUENCE [LARGE SCALE GENOMIC DNA]</scope>
    <source>
        <strain evidence="1 2">MS-1</strain>
    </source>
</reference>
<proteinExistence type="predicted"/>
<evidence type="ECO:0000313" key="2">
    <source>
        <dbReference type="Proteomes" id="UP000033035"/>
    </source>
</evidence>
<organism evidence="1 2">
    <name type="scientific">Parabacteroides gordonii MS-1 = DSM 23371</name>
    <dbReference type="NCBI Taxonomy" id="1203610"/>
    <lineage>
        <taxon>Bacteria</taxon>
        <taxon>Pseudomonadati</taxon>
        <taxon>Bacteroidota</taxon>
        <taxon>Bacteroidia</taxon>
        <taxon>Bacteroidales</taxon>
        <taxon>Tannerellaceae</taxon>
        <taxon>Parabacteroides</taxon>
    </lineage>
</organism>
<dbReference type="RefSeq" id="WP_028729681.1">
    <property type="nucleotide sequence ID" value="NZ_KE386764.1"/>
</dbReference>
<dbReference type="HOGENOM" id="CLU_2524525_0_0_10"/>
<dbReference type="STRING" id="1203610.HMPREF1536_02761"/>
<dbReference type="AlphaFoldDB" id="A0A0F5JCW2"/>
<sequence length="84" mass="9849">MTTQEAIEFIRINKQYGDKKAICELAGVSHQTFNTMMKHEKGPDEEKWYDAEYKVLCEAVAYLKPKVVQRKKMAEELKRKLAQI</sequence>
<keyword evidence="2" id="KW-1185">Reference proteome</keyword>
<dbReference type="PATRIC" id="fig|1203610.3.peg.2827"/>
<protein>
    <submittedName>
        <fullName evidence="1">Uncharacterized protein</fullName>
    </submittedName>
</protein>
<gene>
    <name evidence="1" type="ORF">HMPREF1536_02761</name>
</gene>
<name>A0A0F5JCW2_9BACT</name>
<accession>A0A0F5JCW2</accession>
<dbReference type="EMBL" id="AQHW01000015">
    <property type="protein sequence ID" value="KKB55297.1"/>
    <property type="molecule type" value="Genomic_DNA"/>
</dbReference>
<evidence type="ECO:0000313" key="1">
    <source>
        <dbReference type="EMBL" id="KKB55297.1"/>
    </source>
</evidence>